<evidence type="ECO:0000313" key="1">
    <source>
        <dbReference type="EMBL" id="CAE2223581.1"/>
    </source>
</evidence>
<reference evidence="1" key="1">
    <citation type="submission" date="2021-01" db="EMBL/GenBank/DDBJ databases">
        <authorList>
            <person name="Corre E."/>
            <person name="Pelletier E."/>
            <person name="Niang G."/>
            <person name="Scheremetjew M."/>
            <person name="Finn R."/>
            <person name="Kale V."/>
            <person name="Holt S."/>
            <person name="Cochrane G."/>
            <person name="Meng A."/>
            <person name="Brown T."/>
            <person name="Cohen L."/>
        </authorList>
    </citation>
    <scope>NUCLEOTIDE SEQUENCE</scope>
    <source>
        <strain evidence="1">Isolate 1302-5</strain>
    </source>
</reference>
<gene>
    <name evidence="1" type="ORF">OAUR00152_LOCUS9341</name>
</gene>
<dbReference type="EMBL" id="HBKQ01013574">
    <property type="protein sequence ID" value="CAE2223581.1"/>
    <property type="molecule type" value="Transcribed_RNA"/>
</dbReference>
<name>A0A7S4MI51_9STRA</name>
<sequence length="126" mass="14151">MIPRCTGRYTCRDHDTASGLSSWEFLARVGIDNVRAGGDNNQAPLGVERRFRLPNRSDDVVVVPLDDRNETGVITFVKKEEDDGTVRERFVHTFNTRSGFRRKLEAIGLKANEDSVFQPGLEASPE</sequence>
<organism evidence="1">
    <name type="scientific">Odontella aurita</name>
    <dbReference type="NCBI Taxonomy" id="265563"/>
    <lineage>
        <taxon>Eukaryota</taxon>
        <taxon>Sar</taxon>
        <taxon>Stramenopiles</taxon>
        <taxon>Ochrophyta</taxon>
        <taxon>Bacillariophyta</taxon>
        <taxon>Mediophyceae</taxon>
        <taxon>Biddulphiophycidae</taxon>
        <taxon>Eupodiscales</taxon>
        <taxon>Odontellaceae</taxon>
        <taxon>Odontella</taxon>
    </lineage>
</organism>
<proteinExistence type="predicted"/>
<accession>A0A7S4MI51</accession>
<dbReference type="AlphaFoldDB" id="A0A7S4MI51"/>
<protein>
    <submittedName>
        <fullName evidence="1">Uncharacterized protein</fullName>
    </submittedName>
</protein>